<dbReference type="InterPro" id="IPR011112">
    <property type="entry name" value="Rho-like_N"/>
</dbReference>
<evidence type="ECO:0000313" key="4">
    <source>
        <dbReference type="Proteomes" id="UP001597024"/>
    </source>
</evidence>
<dbReference type="Pfam" id="PF07498">
    <property type="entry name" value="Rho_N"/>
    <property type="match status" value="1"/>
</dbReference>
<comment type="caution">
    <text evidence="3">The sequence shown here is derived from an EMBL/GenBank/DDBJ whole genome shotgun (WGS) entry which is preliminary data.</text>
</comment>
<evidence type="ECO:0000256" key="1">
    <source>
        <dbReference type="SAM" id="MobiDB-lite"/>
    </source>
</evidence>
<accession>A0ABW3E3X6</accession>
<feature type="domain" description="Rho termination factor-like N-terminal" evidence="2">
    <location>
        <begin position="36"/>
        <end position="78"/>
    </location>
</feature>
<protein>
    <submittedName>
        <fullName evidence="3">Rho termination factor N-terminal domain-containing protein</fullName>
    </submittedName>
</protein>
<reference evidence="4" key="1">
    <citation type="journal article" date="2019" name="Int. J. Syst. Evol. Microbiol.">
        <title>The Global Catalogue of Microorganisms (GCM) 10K type strain sequencing project: providing services to taxonomists for standard genome sequencing and annotation.</title>
        <authorList>
            <consortium name="The Broad Institute Genomics Platform"/>
            <consortium name="The Broad Institute Genome Sequencing Center for Infectious Disease"/>
            <person name="Wu L."/>
            <person name="Ma J."/>
        </authorList>
    </citation>
    <scope>NUCLEOTIDE SEQUENCE [LARGE SCALE GENOMIC DNA]</scope>
    <source>
        <strain evidence="4">CCUG 62974</strain>
    </source>
</reference>
<dbReference type="SUPFAM" id="SSF68912">
    <property type="entry name" value="Rho N-terminal domain-like"/>
    <property type="match status" value="1"/>
</dbReference>
<dbReference type="Gene3D" id="1.10.720.10">
    <property type="match status" value="1"/>
</dbReference>
<dbReference type="InterPro" id="IPR036269">
    <property type="entry name" value="Rho_N_sf"/>
</dbReference>
<sequence length="99" mass="9666">MSDTTELLSDAAGASPAAGDTPTRAAAKPRRRSGTGLSAMVLPELQAMASGLGISGTGRMRKSQLIAAIQEKQGIATESAPAPVAAKEAPAAPAPAAAA</sequence>
<feature type="region of interest" description="Disordered" evidence="1">
    <location>
        <begin position="1"/>
        <end position="37"/>
    </location>
</feature>
<organism evidence="3 4">
    <name type="scientific">Streptosporangium algeriense</name>
    <dbReference type="NCBI Taxonomy" id="1682748"/>
    <lineage>
        <taxon>Bacteria</taxon>
        <taxon>Bacillati</taxon>
        <taxon>Actinomycetota</taxon>
        <taxon>Actinomycetes</taxon>
        <taxon>Streptosporangiales</taxon>
        <taxon>Streptosporangiaceae</taxon>
        <taxon>Streptosporangium</taxon>
    </lineage>
</organism>
<dbReference type="SMART" id="SM00959">
    <property type="entry name" value="Rho_N"/>
    <property type="match status" value="1"/>
</dbReference>
<feature type="compositionally biased region" description="Low complexity" evidence="1">
    <location>
        <begin position="80"/>
        <end position="99"/>
    </location>
</feature>
<keyword evidence="4" id="KW-1185">Reference proteome</keyword>
<feature type="non-terminal residue" evidence="3">
    <location>
        <position position="99"/>
    </location>
</feature>
<dbReference type="EMBL" id="JBHTHX010002199">
    <property type="protein sequence ID" value="MFD0890067.1"/>
    <property type="molecule type" value="Genomic_DNA"/>
</dbReference>
<feature type="compositionally biased region" description="Low complexity" evidence="1">
    <location>
        <begin position="7"/>
        <end position="26"/>
    </location>
</feature>
<feature type="region of interest" description="Disordered" evidence="1">
    <location>
        <begin position="78"/>
        <end position="99"/>
    </location>
</feature>
<dbReference type="Proteomes" id="UP001597024">
    <property type="component" value="Unassembled WGS sequence"/>
</dbReference>
<evidence type="ECO:0000259" key="2">
    <source>
        <dbReference type="SMART" id="SM00959"/>
    </source>
</evidence>
<gene>
    <name evidence="3" type="ORF">ACFQ08_36460</name>
</gene>
<name>A0ABW3E3X6_9ACTN</name>
<evidence type="ECO:0000313" key="3">
    <source>
        <dbReference type="EMBL" id="MFD0890067.1"/>
    </source>
</evidence>
<proteinExistence type="predicted"/>